<evidence type="ECO:0000313" key="2">
    <source>
        <dbReference type="Proteomes" id="UP000642748"/>
    </source>
</evidence>
<evidence type="ECO:0008006" key="3">
    <source>
        <dbReference type="Google" id="ProtNLM"/>
    </source>
</evidence>
<proteinExistence type="predicted"/>
<evidence type="ECO:0000313" key="1">
    <source>
        <dbReference type="EMBL" id="GIH17374.1"/>
    </source>
</evidence>
<sequence length="161" mass="18109">MWWIVGVVAVVVLIATYITWTAARVDRLHARATAAQLALDAHLVRRAAAATELAELLERPELQALARAARDAVPEERELAENDLTRALRALPRPRNSPDLTDVVVASRRVALGRQVHNDLVRDALALRRRRLVRLLGLTRKHPQPRYFDVDDPILDEIMVG</sequence>
<comment type="caution">
    <text evidence="1">The sequence shown here is derived from an EMBL/GenBank/DDBJ whole genome shotgun (WGS) entry which is preliminary data.</text>
</comment>
<dbReference type="Proteomes" id="UP000642748">
    <property type="component" value="Unassembled WGS sequence"/>
</dbReference>
<dbReference type="EMBL" id="BONZ01000052">
    <property type="protein sequence ID" value="GIH17374.1"/>
    <property type="molecule type" value="Genomic_DNA"/>
</dbReference>
<organism evidence="1 2">
    <name type="scientific">Rugosimonospora africana</name>
    <dbReference type="NCBI Taxonomy" id="556532"/>
    <lineage>
        <taxon>Bacteria</taxon>
        <taxon>Bacillati</taxon>
        <taxon>Actinomycetota</taxon>
        <taxon>Actinomycetes</taxon>
        <taxon>Micromonosporales</taxon>
        <taxon>Micromonosporaceae</taxon>
        <taxon>Rugosimonospora</taxon>
    </lineage>
</organism>
<gene>
    <name evidence="1" type="ORF">Raf01_55460</name>
</gene>
<dbReference type="RefSeq" id="WP_203920935.1">
    <property type="nucleotide sequence ID" value="NZ_BONZ01000052.1"/>
</dbReference>
<name>A0A8J3QUN8_9ACTN</name>
<accession>A0A8J3QUN8</accession>
<keyword evidence="2" id="KW-1185">Reference proteome</keyword>
<protein>
    <recommendedName>
        <fullName evidence="3">NUDIX hydrolase</fullName>
    </recommendedName>
</protein>
<dbReference type="AlphaFoldDB" id="A0A8J3QUN8"/>
<reference evidence="1" key="1">
    <citation type="submission" date="2021-01" db="EMBL/GenBank/DDBJ databases">
        <title>Whole genome shotgun sequence of Rugosimonospora africana NBRC 104875.</title>
        <authorList>
            <person name="Komaki H."/>
            <person name="Tamura T."/>
        </authorList>
    </citation>
    <scope>NUCLEOTIDE SEQUENCE</scope>
    <source>
        <strain evidence="1">NBRC 104875</strain>
    </source>
</reference>